<feature type="domain" description="Acyl-CoA dehydrogenase/oxidase N-terminal" evidence="2">
    <location>
        <begin position="21"/>
        <end position="104"/>
    </location>
</feature>
<feature type="compositionally biased region" description="Low complexity" evidence="1">
    <location>
        <begin position="10"/>
        <end position="22"/>
    </location>
</feature>
<name>A0A3M0IE29_9ACTN</name>
<accession>A0A3M0IE29</accession>
<proteinExistence type="predicted"/>
<dbReference type="EMBL" id="PENI01000008">
    <property type="protein sequence ID" value="RMB85053.1"/>
    <property type="molecule type" value="Genomic_DNA"/>
</dbReference>
<feature type="region of interest" description="Disordered" evidence="1">
    <location>
        <begin position="1"/>
        <end position="25"/>
    </location>
</feature>
<dbReference type="PANTHER" id="PTHR43884:SF12">
    <property type="entry name" value="ISOVALERYL-COA DEHYDROGENASE, MITOCHONDRIAL-RELATED"/>
    <property type="match status" value="1"/>
</dbReference>
<dbReference type="AlphaFoldDB" id="A0A3M0IE29"/>
<organism evidence="3 4">
    <name type="scientific">Streptomyces shenzhenensis</name>
    <dbReference type="NCBI Taxonomy" id="943815"/>
    <lineage>
        <taxon>Bacteria</taxon>
        <taxon>Bacillati</taxon>
        <taxon>Actinomycetota</taxon>
        <taxon>Actinomycetes</taxon>
        <taxon>Kitasatosporales</taxon>
        <taxon>Streptomycetaceae</taxon>
        <taxon>Streptomyces</taxon>
    </lineage>
</organism>
<dbReference type="InterPro" id="IPR009100">
    <property type="entry name" value="AcylCoA_DH/oxidase_NM_dom_sf"/>
</dbReference>
<dbReference type="RefSeq" id="WP_121890027.1">
    <property type="nucleotide sequence ID" value="NZ_PENI01000008.1"/>
</dbReference>
<dbReference type="OrthoDB" id="3536625at2"/>
<dbReference type="Gene3D" id="1.10.540.10">
    <property type="entry name" value="Acyl-CoA dehydrogenase/oxidase, N-terminal domain"/>
    <property type="match status" value="1"/>
</dbReference>
<dbReference type="Gene3D" id="2.40.110.10">
    <property type="entry name" value="Butyryl-CoA Dehydrogenase, subunit A, domain 2"/>
    <property type="match status" value="1"/>
</dbReference>
<evidence type="ECO:0000313" key="4">
    <source>
        <dbReference type="Proteomes" id="UP000270471"/>
    </source>
</evidence>
<comment type="caution">
    <text evidence="3">The sequence shown here is derived from an EMBL/GenBank/DDBJ whole genome shotgun (WGS) entry which is preliminary data.</text>
</comment>
<dbReference type="SUPFAM" id="SSF56645">
    <property type="entry name" value="Acyl-CoA dehydrogenase NM domain-like"/>
    <property type="match status" value="1"/>
</dbReference>
<evidence type="ECO:0000259" key="2">
    <source>
        <dbReference type="Pfam" id="PF02771"/>
    </source>
</evidence>
<keyword evidence="4" id="KW-1185">Reference proteome</keyword>
<dbReference type="Pfam" id="PF02771">
    <property type="entry name" value="Acyl-CoA_dh_N"/>
    <property type="match status" value="1"/>
</dbReference>
<dbReference type="PANTHER" id="PTHR43884">
    <property type="entry name" value="ACYL-COA DEHYDROGENASE"/>
    <property type="match status" value="1"/>
</dbReference>
<dbReference type="InterPro" id="IPR037069">
    <property type="entry name" value="AcylCoA_DH/ox_N_sf"/>
</dbReference>
<protein>
    <submittedName>
        <fullName evidence="3">Acyl-CoA dehydrogenase</fullName>
    </submittedName>
</protein>
<evidence type="ECO:0000256" key="1">
    <source>
        <dbReference type="SAM" id="MobiDB-lite"/>
    </source>
</evidence>
<dbReference type="InterPro" id="IPR013786">
    <property type="entry name" value="AcylCoA_DH/ox_N"/>
</dbReference>
<dbReference type="InterPro" id="IPR046373">
    <property type="entry name" value="Acyl-CoA_Oxase/DH_mid-dom_sf"/>
</dbReference>
<dbReference type="GO" id="GO:0050660">
    <property type="term" value="F:flavin adenine dinucleotide binding"/>
    <property type="evidence" value="ECO:0007669"/>
    <property type="project" value="InterPro"/>
</dbReference>
<reference evidence="3 4" key="1">
    <citation type="submission" date="2017-11" db="EMBL/GenBank/DDBJ databases">
        <title>Draft genome of actinobacteria isolated from guarana (Paullinia cupana (Mart.) Ducke.</title>
        <authorList>
            <person name="Siqueira K.A."/>
            <person name="Liotti R.G."/>
            <person name="Mendes T.A.O."/>
            <person name="Soares M.A."/>
        </authorList>
    </citation>
    <scope>NUCLEOTIDE SEQUENCE [LARGE SCALE GENOMIC DNA]</scope>
    <source>
        <strain evidence="3 4">193</strain>
    </source>
</reference>
<gene>
    <name evidence="3" type="ORF">CTZ28_15675</name>
</gene>
<evidence type="ECO:0000313" key="3">
    <source>
        <dbReference type="EMBL" id="RMB85053.1"/>
    </source>
</evidence>
<dbReference type="Proteomes" id="UP000270471">
    <property type="component" value="Unassembled WGS sequence"/>
</dbReference>
<sequence>MTSSVEQHVTTASPPRTASATADETSLVPRVERFAREILLPRSLDTDRSGVPDETITALRSLGALNHLAPPEFGGAALGRTADRRLHELLSYACFSTWLVWAQHAPTVERVARLRGSVTGHPLAERVLRGDVLVGAGLSDVRRYPDRHVAAVRTTGGWRFRGTLSWVSGWGLNSVLLLAAVEAETERVVVALVPVGDRMAASELDLAAVAGSRTRRVRLDDVAVPDAYVLSVEPLAEHHAADRSQTSDARAHVFGLAGRVLDELRAEPGTGAVVERWSPRVAELRERAYARADEAAAAADRTLHLEERLALKVAAGEAVSTLSRALLIARSGRGLTTDDTAQLHARSALFVLVQGQTAEVRSAQLAAALPTF</sequence>
<dbReference type="GO" id="GO:0003995">
    <property type="term" value="F:acyl-CoA dehydrogenase activity"/>
    <property type="evidence" value="ECO:0007669"/>
    <property type="project" value="TreeGrafter"/>
</dbReference>